<dbReference type="EMBL" id="CYKH01001964">
    <property type="protein sequence ID" value="CUG91743.1"/>
    <property type="molecule type" value="Genomic_DNA"/>
</dbReference>
<keyword evidence="3" id="KW-1185">Reference proteome</keyword>
<dbReference type="AlphaFoldDB" id="A0A0S4JNF2"/>
<evidence type="ECO:0000313" key="2">
    <source>
        <dbReference type="EMBL" id="CUG91743.1"/>
    </source>
</evidence>
<feature type="coiled-coil region" evidence="1">
    <location>
        <begin position="31"/>
        <end position="58"/>
    </location>
</feature>
<name>A0A0S4JNF2_BODSA</name>
<organism evidence="2 3">
    <name type="scientific">Bodo saltans</name>
    <name type="common">Flagellated protozoan</name>
    <dbReference type="NCBI Taxonomy" id="75058"/>
    <lineage>
        <taxon>Eukaryota</taxon>
        <taxon>Discoba</taxon>
        <taxon>Euglenozoa</taxon>
        <taxon>Kinetoplastea</taxon>
        <taxon>Metakinetoplastina</taxon>
        <taxon>Eubodonida</taxon>
        <taxon>Bodonidae</taxon>
        <taxon>Bodo</taxon>
    </lineage>
</organism>
<accession>A0A0S4JNF2</accession>
<sequence>MNLCHSCRGTKEKKTLLAELNAILLESTERAAKYDKLIAAYRDEVRNIRDNSRSLEVERFIVKYYPTFTPGKDDITVKSATNSLTITDGNSASAFYPIGWETDAFATDEATHEVNQPYLELSCDSTVLTS</sequence>
<keyword evidence="1" id="KW-0175">Coiled coil</keyword>
<dbReference type="Proteomes" id="UP000051952">
    <property type="component" value="Unassembled WGS sequence"/>
</dbReference>
<evidence type="ECO:0000256" key="1">
    <source>
        <dbReference type="SAM" id="Coils"/>
    </source>
</evidence>
<protein>
    <submittedName>
        <fullName evidence="2">Uncharacterized protein</fullName>
    </submittedName>
</protein>
<proteinExistence type="predicted"/>
<dbReference type="VEuPathDB" id="TriTrypDB:BSAL_33845"/>
<gene>
    <name evidence="2" type="ORF">BSAL_33845</name>
</gene>
<reference evidence="3" key="1">
    <citation type="submission" date="2015-09" db="EMBL/GenBank/DDBJ databases">
        <authorList>
            <consortium name="Pathogen Informatics"/>
        </authorList>
    </citation>
    <scope>NUCLEOTIDE SEQUENCE [LARGE SCALE GENOMIC DNA]</scope>
    <source>
        <strain evidence="3">Lake Konstanz</strain>
    </source>
</reference>
<evidence type="ECO:0000313" key="3">
    <source>
        <dbReference type="Proteomes" id="UP000051952"/>
    </source>
</evidence>